<gene>
    <name evidence="1" type="ORF">M8330_19590</name>
</gene>
<protein>
    <submittedName>
        <fullName evidence="1">Uncharacterized protein</fullName>
    </submittedName>
</protein>
<dbReference type="Proteomes" id="UP001139485">
    <property type="component" value="Unassembled WGS sequence"/>
</dbReference>
<accession>A0A9X2DAU3</accession>
<keyword evidence="2" id="KW-1185">Reference proteome</keyword>
<organism evidence="1 2">
    <name type="scientific">Nocardioides bruguierae</name>
    <dbReference type="NCBI Taxonomy" id="2945102"/>
    <lineage>
        <taxon>Bacteria</taxon>
        <taxon>Bacillati</taxon>
        <taxon>Actinomycetota</taxon>
        <taxon>Actinomycetes</taxon>
        <taxon>Propionibacteriales</taxon>
        <taxon>Nocardioidaceae</taxon>
        <taxon>Nocardioides</taxon>
    </lineage>
</organism>
<dbReference type="AlphaFoldDB" id="A0A9X2DAU3"/>
<dbReference type="RefSeq" id="WP_250828705.1">
    <property type="nucleotide sequence ID" value="NZ_JAMOIL010000037.1"/>
</dbReference>
<name>A0A9X2DAU3_9ACTN</name>
<evidence type="ECO:0000313" key="1">
    <source>
        <dbReference type="EMBL" id="MCM0622497.1"/>
    </source>
</evidence>
<proteinExistence type="predicted"/>
<evidence type="ECO:0000313" key="2">
    <source>
        <dbReference type="Proteomes" id="UP001139485"/>
    </source>
</evidence>
<sequence length="85" mass="9853">MVDANPADNELKRYWTKDPRGLAKWVNKPHPWTSLKNQLRKYVGEERAKRIATTWYHDVFGYYPGSDLARVARGEKPRGNRIGPG</sequence>
<reference evidence="1" key="1">
    <citation type="submission" date="2022-05" db="EMBL/GenBank/DDBJ databases">
        <authorList>
            <person name="Tuo L."/>
        </authorList>
    </citation>
    <scope>NUCLEOTIDE SEQUENCE</scope>
    <source>
        <strain evidence="1">BSK12Z-4</strain>
    </source>
</reference>
<comment type="caution">
    <text evidence="1">The sequence shown here is derived from an EMBL/GenBank/DDBJ whole genome shotgun (WGS) entry which is preliminary data.</text>
</comment>
<dbReference type="EMBL" id="JAMOIL010000037">
    <property type="protein sequence ID" value="MCM0622497.1"/>
    <property type="molecule type" value="Genomic_DNA"/>
</dbReference>